<dbReference type="PANTHER" id="PTHR45695">
    <property type="entry name" value="LEUCOKININ RECEPTOR-RELATED"/>
    <property type="match status" value="1"/>
</dbReference>
<evidence type="ECO:0000313" key="11">
    <source>
        <dbReference type="Proteomes" id="UP000079169"/>
    </source>
</evidence>
<evidence type="ECO:0000256" key="2">
    <source>
        <dbReference type="ARBA" id="ARBA00010663"/>
    </source>
</evidence>
<evidence type="ECO:0000256" key="8">
    <source>
        <dbReference type="ARBA" id="ARBA00023224"/>
    </source>
</evidence>
<proteinExistence type="inferred from homology"/>
<feature type="transmembrane region" description="Helical" evidence="9">
    <location>
        <begin position="43"/>
        <end position="70"/>
    </location>
</feature>
<evidence type="ECO:0000256" key="1">
    <source>
        <dbReference type="ARBA" id="ARBA00004141"/>
    </source>
</evidence>
<keyword evidence="11" id="KW-1185">Reference proteome</keyword>
<gene>
    <name evidence="12" type="primary">LOC103513548</name>
</gene>
<evidence type="ECO:0000313" key="12">
    <source>
        <dbReference type="RefSeq" id="XP_026682517.1"/>
    </source>
</evidence>
<dbReference type="Pfam" id="PF00001">
    <property type="entry name" value="7tm_1"/>
    <property type="match status" value="1"/>
</dbReference>
<accession>A0A3Q0J1Z9</accession>
<dbReference type="GO" id="GO:0004930">
    <property type="term" value="F:G protein-coupled receptor activity"/>
    <property type="evidence" value="ECO:0007669"/>
    <property type="project" value="UniProtKB-KW"/>
</dbReference>
<feature type="transmembrane region" description="Helical" evidence="9">
    <location>
        <begin position="193"/>
        <end position="218"/>
    </location>
</feature>
<feature type="transmembrane region" description="Helical" evidence="9">
    <location>
        <begin position="138"/>
        <end position="159"/>
    </location>
</feature>
<dbReference type="InterPro" id="IPR000276">
    <property type="entry name" value="GPCR_Rhodpsn"/>
</dbReference>
<evidence type="ECO:0000256" key="9">
    <source>
        <dbReference type="SAM" id="Phobius"/>
    </source>
</evidence>
<dbReference type="GO" id="GO:0005886">
    <property type="term" value="C:plasma membrane"/>
    <property type="evidence" value="ECO:0007669"/>
    <property type="project" value="TreeGrafter"/>
</dbReference>
<dbReference type="Gene3D" id="1.20.1070.10">
    <property type="entry name" value="Rhodopsin 7-helix transmembrane proteins"/>
    <property type="match status" value="1"/>
</dbReference>
<sequence>MNRREDLNNIFEMYNLYKNSTANIGAAGGHLFSLEAVDPPLQIFLIVMYSLTAVLSLTGNTTAIIVLTFGRRYKAIVHPFDSRMKRYQSRYVMVGIWIMALCISSVQLIVSKTRSFTYDGEMHHECVEMWPEERHGQIYTAFIFTFTFAIPLLGLAYTYSIIAWKLWWRSAPGNADPCRDLHQLNAKIKVVKMLVTIVVMFALCWLPLQLFLFLFYFLPDFGVQHNDTAWQIYALSYFACHWMANANSCVNPLVYCFMSDNFRTNQINFKRVQFPIKLCFAMTINKAQGQTLNVAGIDLREDCFSNGQLYVACSRVSSSKDLVIFQPHGITANIVYKEIL</sequence>
<dbReference type="GeneID" id="103513548"/>
<dbReference type="KEGG" id="dci:103513548"/>
<evidence type="ECO:0000256" key="7">
    <source>
        <dbReference type="ARBA" id="ARBA00023170"/>
    </source>
</evidence>
<keyword evidence="4 9" id="KW-1133">Transmembrane helix</keyword>
<dbReference type="InterPro" id="IPR027417">
    <property type="entry name" value="P-loop_NTPase"/>
</dbReference>
<keyword evidence="6 9" id="KW-0472">Membrane</keyword>
<comment type="subcellular location">
    <subcellularLocation>
        <location evidence="1">Membrane</location>
        <topology evidence="1">Multi-pass membrane protein</topology>
    </subcellularLocation>
</comment>
<reference evidence="12" key="1">
    <citation type="submission" date="2025-08" db="UniProtKB">
        <authorList>
            <consortium name="RefSeq"/>
        </authorList>
    </citation>
    <scope>IDENTIFICATION</scope>
</reference>
<comment type="similarity">
    <text evidence="2">Belongs to the G-protein coupled receptor 1 family.</text>
</comment>
<evidence type="ECO:0000256" key="6">
    <source>
        <dbReference type="ARBA" id="ARBA00023136"/>
    </source>
</evidence>
<dbReference type="SUPFAM" id="SSF81321">
    <property type="entry name" value="Family A G protein-coupled receptor-like"/>
    <property type="match status" value="1"/>
</dbReference>
<evidence type="ECO:0000256" key="4">
    <source>
        <dbReference type="ARBA" id="ARBA00022989"/>
    </source>
</evidence>
<dbReference type="PRINTS" id="PR00237">
    <property type="entry name" value="GPCRRHODOPSN"/>
</dbReference>
<protein>
    <submittedName>
        <fullName evidence="12">Substance-K receptor-like</fullName>
    </submittedName>
</protein>
<dbReference type="PROSITE" id="PS50262">
    <property type="entry name" value="G_PROTEIN_RECEP_F1_2"/>
    <property type="match status" value="1"/>
</dbReference>
<dbReference type="STRING" id="121845.A0A3Q0J1Z9"/>
<name>A0A3Q0J1Z9_DIACI</name>
<evidence type="ECO:0000256" key="3">
    <source>
        <dbReference type="ARBA" id="ARBA00022692"/>
    </source>
</evidence>
<feature type="domain" description="G-protein coupled receptors family 1 profile" evidence="10">
    <location>
        <begin position="72"/>
        <end position="255"/>
    </location>
</feature>
<dbReference type="RefSeq" id="XP_026682517.1">
    <property type="nucleotide sequence ID" value="XM_026826716.1"/>
</dbReference>
<evidence type="ECO:0000259" key="10">
    <source>
        <dbReference type="PROSITE" id="PS50262"/>
    </source>
</evidence>
<dbReference type="PaxDb" id="121845-A0A3Q0J1Z9"/>
<dbReference type="Proteomes" id="UP000079169">
    <property type="component" value="Unplaced"/>
</dbReference>
<dbReference type="SUPFAM" id="SSF52540">
    <property type="entry name" value="P-loop containing nucleoside triphosphate hydrolases"/>
    <property type="match status" value="1"/>
</dbReference>
<dbReference type="PANTHER" id="PTHR45695:SF9">
    <property type="entry name" value="LEUCOKININ RECEPTOR"/>
    <property type="match status" value="1"/>
</dbReference>
<dbReference type="InterPro" id="IPR017452">
    <property type="entry name" value="GPCR_Rhodpsn_7TM"/>
</dbReference>
<keyword evidence="8" id="KW-0807">Transducer</keyword>
<evidence type="ECO:0000256" key="5">
    <source>
        <dbReference type="ARBA" id="ARBA00023040"/>
    </source>
</evidence>
<dbReference type="AlphaFoldDB" id="A0A3Q0J1Z9"/>
<feature type="transmembrane region" description="Helical" evidence="9">
    <location>
        <begin position="91"/>
        <end position="110"/>
    </location>
</feature>
<keyword evidence="3 9" id="KW-0812">Transmembrane</keyword>
<organism evidence="11 12">
    <name type="scientific">Diaphorina citri</name>
    <name type="common">Asian citrus psyllid</name>
    <dbReference type="NCBI Taxonomy" id="121845"/>
    <lineage>
        <taxon>Eukaryota</taxon>
        <taxon>Metazoa</taxon>
        <taxon>Ecdysozoa</taxon>
        <taxon>Arthropoda</taxon>
        <taxon>Hexapoda</taxon>
        <taxon>Insecta</taxon>
        <taxon>Pterygota</taxon>
        <taxon>Neoptera</taxon>
        <taxon>Paraneoptera</taxon>
        <taxon>Hemiptera</taxon>
        <taxon>Sternorrhyncha</taxon>
        <taxon>Psylloidea</taxon>
        <taxon>Psyllidae</taxon>
        <taxon>Diaphorininae</taxon>
        <taxon>Diaphorina</taxon>
    </lineage>
</organism>
<keyword evidence="7" id="KW-0675">Receptor</keyword>
<keyword evidence="5" id="KW-0297">G-protein coupled receptor</keyword>